<dbReference type="STRING" id="1172194.WQQ_05190"/>
<organism evidence="2 3">
    <name type="scientific">Hydrocarboniphaga effusa AP103</name>
    <dbReference type="NCBI Taxonomy" id="1172194"/>
    <lineage>
        <taxon>Bacteria</taxon>
        <taxon>Pseudomonadati</taxon>
        <taxon>Pseudomonadota</taxon>
        <taxon>Gammaproteobacteria</taxon>
        <taxon>Nevskiales</taxon>
        <taxon>Nevskiaceae</taxon>
        <taxon>Hydrocarboniphaga</taxon>
    </lineage>
</organism>
<gene>
    <name evidence="2" type="ORF">WQQ_05190</name>
</gene>
<feature type="region of interest" description="Disordered" evidence="1">
    <location>
        <begin position="44"/>
        <end position="78"/>
    </location>
</feature>
<name>I7ZF97_9GAMM</name>
<dbReference type="Proteomes" id="UP000003704">
    <property type="component" value="Unassembled WGS sequence"/>
</dbReference>
<sequence length="78" mass="8642">MRAGHELDLSRICLRAGAGPRASIYYAGACQGLANSLPSRLWKTTDSERASDRPHREFAQRPRELASPCGIPRPWNPP</sequence>
<reference evidence="2 3" key="1">
    <citation type="journal article" date="2012" name="J. Bacteriol.">
        <title>Genome Sequence of n-Alkane-Degrading Hydrocarboniphaga effusa Strain AP103T (ATCC BAA-332T).</title>
        <authorList>
            <person name="Chang H.K."/>
            <person name="Zylstra G.J."/>
            <person name="Chae J.C."/>
        </authorList>
    </citation>
    <scope>NUCLEOTIDE SEQUENCE [LARGE SCALE GENOMIC DNA]</scope>
    <source>
        <strain evidence="2 3">AP103</strain>
    </source>
</reference>
<protein>
    <submittedName>
        <fullName evidence="2">Uncharacterized protein</fullName>
    </submittedName>
</protein>
<keyword evidence="3" id="KW-1185">Reference proteome</keyword>
<accession>I7ZF97</accession>
<evidence type="ECO:0000256" key="1">
    <source>
        <dbReference type="SAM" id="MobiDB-lite"/>
    </source>
</evidence>
<evidence type="ECO:0000313" key="2">
    <source>
        <dbReference type="EMBL" id="EIT70382.1"/>
    </source>
</evidence>
<feature type="compositionally biased region" description="Basic and acidic residues" evidence="1">
    <location>
        <begin position="44"/>
        <end position="64"/>
    </location>
</feature>
<dbReference type="AlphaFoldDB" id="I7ZF97"/>
<comment type="caution">
    <text evidence="2">The sequence shown here is derived from an EMBL/GenBank/DDBJ whole genome shotgun (WGS) entry which is preliminary data.</text>
</comment>
<dbReference type="EMBL" id="AKGD01000001">
    <property type="protein sequence ID" value="EIT70382.1"/>
    <property type="molecule type" value="Genomic_DNA"/>
</dbReference>
<evidence type="ECO:0000313" key="3">
    <source>
        <dbReference type="Proteomes" id="UP000003704"/>
    </source>
</evidence>
<proteinExistence type="predicted"/>